<evidence type="ECO:0000259" key="1">
    <source>
        <dbReference type="Pfam" id="PF21211"/>
    </source>
</evidence>
<dbReference type="CDD" id="cd07501">
    <property type="entry name" value="HAD_MDP-1_like"/>
    <property type="match status" value="1"/>
</dbReference>
<sequence>MAMKELLPWLPQHQSIREALANYSKGIGLQDRIEYLRTIAKHDLDFTQITRVDRRLQEIITDHSNQIKGLQTVKIAILASSTVDHLQSAIRVSALRRGLIAQCYVAPYGQYHQELLNSNSGIYKFKPDIVILAVNSHDIGIQLPCSCTAQEVENAVEKRVNEWIQLWGIIDTKLQATIIQHTMVIPPERLFGQYDSVLAAAPSNILVQVNECLRRKAAEHKVLLLNLDEIAAFVGKSKWCNPTLWYHSKQDVSPVYAPLYGDYLARVIAAIRGISYKCLVLDLDNTLWGGVIGDDGLEGIILGQGDAIGEAYQAFQAYAKALKERGIILAVCSKNEEINALEPFEHHPEMILKKEDIAVFFANWEDKATNLQRIAKHLNIGLDSLVFFDDNPVERAVVRQLTPAVAVPEVPEDPALYVRYLSDAGYFEAISFSGDDTKRAEQYLANSRRNELREKTQDLESFLESLHMEMTVGPVDKVSLPRATQLINKSNQFNLTTRRYTETQVKQMSEDPDILCLQIRLKDDFGDNGLISVIIAKPILLGSEQALHIDTWLMSCRVLGRQVEKEALNILVNQAKERGYSTLHGEYIETAKNQIVRDHYTNLGFKLLYEKQEQDKAFRSLWSLNTSNFEEFKTTIKSKVLI</sequence>
<dbReference type="InterPro" id="IPR010033">
    <property type="entry name" value="HAD_SF_ppase_IIIC"/>
</dbReference>
<dbReference type="NCBIfam" id="TIGR01681">
    <property type="entry name" value="HAD-SF-IIIC"/>
    <property type="match status" value="1"/>
</dbReference>
<evidence type="ECO:0000313" key="3">
    <source>
        <dbReference type="Proteomes" id="UP000191901"/>
    </source>
</evidence>
<dbReference type="STRING" id="1641165.XM38_08280"/>
<dbReference type="RefSeq" id="WP_080807582.1">
    <property type="nucleotide sequence ID" value="NZ_CP021983.2"/>
</dbReference>
<dbReference type="Gene3D" id="3.40.50.1000">
    <property type="entry name" value="HAD superfamily/HAD-like"/>
    <property type="match status" value="1"/>
</dbReference>
<organism evidence="2 3">
    <name type="scientific">Halomicronema hongdechloris C2206</name>
    <dbReference type="NCBI Taxonomy" id="1641165"/>
    <lineage>
        <taxon>Bacteria</taxon>
        <taxon>Bacillati</taxon>
        <taxon>Cyanobacteriota</taxon>
        <taxon>Cyanophyceae</taxon>
        <taxon>Nodosilineales</taxon>
        <taxon>Nodosilineaceae</taxon>
        <taxon>Halomicronema</taxon>
    </lineage>
</organism>
<protein>
    <recommendedName>
        <fullName evidence="1">BF1531-like N-terminal domain-containing protein</fullName>
    </recommendedName>
</protein>
<dbReference type="SUPFAM" id="SSF56784">
    <property type="entry name" value="HAD-like"/>
    <property type="match status" value="1"/>
</dbReference>
<dbReference type="EMBL" id="CP021983">
    <property type="protein sequence ID" value="ASC70426.1"/>
    <property type="molecule type" value="Genomic_DNA"/>
</dbReference>
<keyword evidence="3" id="KW-1185">Reference proteome</keyword>
<dbReference type="InterPro" id="IPR035679">
    <property type="entry name" value="MDP-1_euk"/>
</dbReference>
<dbReference type="OrthoDB" id="504230at2"/>
<name>A0A1Z3HJI1_9CYAN</name>
<evidence type="ECO:0000313" key="2">
    <source>
        <dbReference type="EMBL" id="ASC70426.1"/>
    </source>
</evidence>
<dbReference type="KEGG" id="hhg:XM38_013650"/>
<dbReference type="InterPro" id="IPR049369">
    <property type="entry name" value="BF1531-like_N"/>
</dbReference>
<gene>
    <name evidence="2" type="ORF">XM38_013650</name>
</gene>
<proteinExistence type="predicted"/>
<dbReference type="Pfam" id="PF21211">
    <property type="entry name" value="FkbH_N"/>
    <property type="match status" value="1"/>
</dbReference>
<dbReference type="InterPro" id="IPR010037">
    <property type="entry name" value="FkbH_domain"/>
</dbReference>
<dbReference type="Gene3D" id="3.40.50.1110">
    <property type="entry name" value="SGNH hydrolase"/>
    <property type="match status" value="1"/>
</dbReference>
<accession>A0A1Z3HJI1</accession>
<dbReference type="AlphaFoldDB" id="A0A1Z3HJI1"/>
<dbReference type="InterPro" id="IPR036514">
    <property type="entry name" value="SGNH_hydro_sf"/>
</dbReference>
<dbReference type="NCBIfam" id="TIGR01686">
    <property type="entry name" value="FkbH"/>
    <property type="match status" value="1"/>
</dbReference>
<dbReference type="InterPro" id="IPR036412">
    <property type="entry name" value="HAD-like_sf"/>
</dbReference>
<reference evidence="2 3" key="1">
    <citation type="journal article" date="2016" name="Biochim. Biophys. Acta">
        <title>Characterization of red-shifted phycobilisomes isolated from the chlorophyll f-containing cyanobacterium Halomicronema hongdechloris.</title>
        <authorList>
            <person name="Li Y."/>
            <person name="Lin Y."/>
            <person name="Garvey C.J."/>
            <person name="Birch D."/>
            <person name="Corkery R.W."/>
            <person name="Loughlin P.C."/>
            <person name="Scheer H."/>
            <person name="Willows R.D."/>
            <person name="Chen M."/>
        </authorList>
    </citation>
    <scope>NUCLEOTIDE SEQUENCE [LARGE SCALE GENOMIC DNA]</scope>
    <source>
        <strain evidence="2 3">C2206</strain>
    </source>
</reference>
<feature type="domain" description="BF1531-like N-terminal" evidence="1">
    <location>
        <begin position="74"/>
        <end position="251"/>
    </location>
</feature>
<dbReference type="InterPro" id="IPR023214">
    <property type="entry name" value="HAD_sf"/>
</dbReference>
<dbReference type="Proteomes" id="UP000191901">
    <property type="component" value="Chromosome"/>
</dbReference>